<dbReference type="PANTHER" id="PTHR34216:SF3">
    <property type="entry name" value="POLY-BETA-1,6-N-ACETYL-D-GLUCOSAMINE N-DEACETYLASE"/>
    <property type="match status" value="1"/>
</dbReference>
<dbReference type="InterPro" id="IPR051398">
    <property type="entry name" value="Polysacch_Deacetylase"/>
</dbReference>
<sequence>MTPPFALVLMYHQITPEGTPEGWVPSLLADPRYGVSLSAFSRQMAILREEGFPVLSLDDWIDGNIPADKERRPAVIVTFDDGYESDWRLAAPVLSRYSVPATFFVSTGFIGSAGMMTEEQLSRLARNPLFSVGAHGETHRFLTTLSDDACRLELVRSMSRIRILTGRETVDLSAPGGRISRQVTAMARESGFRAVLTSRPGILKPGDGIFNIPRLPVLKAHSSDDFVRLLDPCSWTFRTDRWIRTAKQGIRELALGLGIPERVRS</sequence>
<comment type="subcellular location">
    <subcellularLocation>
        <location evidence="1">Secreted</location>
    </subcellularLocation>
</comment>
<evidence type="ECO:0000256" key="1">
    <source>
        <dbReference type="ARBA" id="ARBA00004613"/>
    </source>
</evidence>
<gene>
    <name evidence="4" type="ORF">ENX03_08245</name>
</gene>
<dbReference type="InterPro" id="IPR011330">
    <property type="entry name" value="Glyco_hydro/deAcase_b/a-brl"/>
</dbReference>
<dbReference type="AlphaFoldDB" id="A0A7C3LTE1"/>
<comment type="caution">
    <text evidence="4">The sequence shown here is derived from an EMBL/GenBank/DDBJ whole genome shotgun (WGS) entry which is preliminary data.</text>
</comment>
<evidence type="ECO:0000259" key="3">
    <source>
        <dbReference type="PROSITE" id="PS51677"/>
    </source>
</evidence>
<evidence type="ECO:0000256" key="2">
    <source>
        <dbReference type="ARBA" id="ARBA00022729"/>
    </source>
</evidence>
<dbReference type="GO" id="GO:0005576">
    <property type="term" value="C:extracellular region"/>
    <property type="evidence" value="ECO:0007669"/>
    <property type="project" value="UniProtKB-SubCell"/>
</dbReference>
<feature type="domain" description="NodB homology" evidence="3">
    <location>
        <begin position="73"/>
        <end position="265"/>
    </location>
</feature>
<dbReference type="InterPro" id="IPR002509">
    <property type="entry name" value="NODB_dom"/>
</dbReference>
<dbReference type="SUPFAM" id="SSF88713">
    <property type="entry name" value="Glycoside hydrolase/deacetylase"/>
    <property type="match status" value="1"/>
</dbReference>
<name>A0A7C3LTE1_9BACT</name>
<dbReference type="Pfam" id="PF01522">
    <property type="entry name" value="Polysacc_deac_1"/>
    <property type="match status" value="1"/>
</dbReference>
<organism evidence="4">
    <name type="scientific">Leptospirillum ferriphilum</name>
    <dbReference type="NCBI Taxonomy" id="178606"/>
    <lineage>
        <taxon>Bacteria</taxon>
        <taxon>Pseudomonadati</taxon>
        <taxon>Nitrospirota</taxon>
        <taxon>Nitrospiria</taxon>
        <taxon>Nitrospirales</taxon>
        <taxon>Nitrospiraceae</taxon>
        <taxon>Leptospirillum</taxon>
    </lineage>
</organism>
<accession>A0A7C3LTE1</accession>
<dbReference type="Gene3D" id="3.20.20.370">
    <property type="entry name" value="Glycoside hydrolase/deacetylase"/>
    <property type="match status" value="1"/>
</dbReference>
<keyword evidence="2" id="KW-0732">Signal</keyword>
<dbReference type="PANTHER" id="PTHR34216">
    <property type="match status" value="1"/>
</dbReference>
<protein>
    <recommendedName>
        <fullName evidence="3">NodB homology domain-containing protein</fullName>
    </recommendedName>
</protein>
<dbReference type="PROSITE" id="PS51677">
    <property type="entry name" value="NODB"/>
    <property type="match status" value="1"/>
</dbReference>
<dbReference type="GO" id="GO:0016810">
    <property type="term" value="F:hydrolase activity, acting on carbon-nitrogen (but not peptide) bonds"/>
    <property type="evidence" value="ECO:0007669"/>
    <property type="project" value="InterPro"/>
</dbReference>
<dbReference type="EMBL" id="DTMM01000171">
    <property type="protein sequence ID" value="HFT93906.1"/>
    <property type="molecule type" value="Genomic_DNA"/>
</dbReference>
<dbReference type="GO" id="GO:0005975">
    <property type="term" value="P:carbohydrate metabolic process"/>
    <property type="evidence" value="ECO:0007669"/>
    <property type="project" value="InterPro"/>
</dbReference>
<dbReference type="CDD" id="cd10918">
    <property type="entry name" value="CE4_NodB_like_5s_6s"/>
    <property type="match status" value="1"/>
</dbReference>
<evidence type="ECO:0000313" key="4">
    <source>
        <dbReference type="EMBL" id="HFT93906.1"/>
    </source>
</evidence>
<reference evidence="4" key="1">
    <citation type="journal article" date="2020" name="mSystems">
        <title>Genome- and Community-Level Interaction Insights into Carbon Utilization and Element Cycling Functions of Hydrothermarchaeota in Hydrothermal Sediment.</title>
        <authorList>
            <person name="Zhou Z."/>
            <person name="Liu Y."/>
            <person name="Xu W."/>
            <person name="Pan J."/>
            <person name="Luo Z.H."/>
            <person name="Li M."/>
        </authorList>
    </citation>
    <scope>NUCLEOTIDE SEQUENCE [LARGE SCALE GENOMIC DNA]</scope>
    <source>
        <strain evidence="4">SpSt-902</strain>
    </source>
</reference>
<proteinExistence type="predicted"/>